<reference evidence="2" key="1">
    <citation type="journal article" date="2021" name="bioRxiv">
        <title>Whole Genome Assembly and Annotation of Northern Wild Rice, Zizania palustris L., Supports a Whole Genome Duplication in the Zizania Genus.</title>
        <authorList>
            <person name="Haas M."/>
            <person name="Kono T."/>
            <person name="Macchietto M."/>
            <person name="Millas R."/>
            <person name="McGilp L."/>
            <person name="Shao M."/>
            <person name="Duquette J."/>
            <person name="Hirsch C.N."/>
            <person name="Kimball J."/>
        </authorList>
    </citation>
    <scope>NUCLEOTIDE SEQUENCE</scope>
    <source>
        <tissue evidence="2">Fresh leaf tissue</tissue>
    </source>
</reference>
<evidence type="ECO:0000313" key="2">
    <source>
        <dbReference type="EMBL" id="KAG8069613.1"/>
    </source>
</evidence>
<name>A0A8J5SD50_ZIZPA</name>
<dbReference type="AlphaFoldDB" id="A0A8J5SD50"/>
<dbReference type="PROSITE" id="PS50004">
    <property type="entry name" value="C2"/>
    <property type="match status" value="1"/>
</dbReference>
<keyword evidence="3" id="KW-1185">Reference proteome</keyword>
<dbReference type="Pfam" id="PF00168">
    <property type="entry name" value="C2"/>
    <property type="match status" value="1"/>
</dbReference>
<sequence>MTDGGPPLIARRLAVEVVDAFDLMPKDGLGTSNAYAVVDFDEQRKCTRTVPRDINPQWHERLMFVVPNPAAMHAYECLLFIRSGSLHPLR</sequence>
<proteinExistence type="predicted"/>
<gene>
    <name evidence="2" type="ORF">GUJ93_ZPchr0006g45184</name>
</gene>
<dbReference type="Proteomes" id="UP000729402">
    <property type="component" value="Unassembled WGS sequence"/>
</dbReference>
<dbReference type="InterPro" id="IPR047259">
    <property type="entry name" value="QUIRKY-like"/>
</dbReference>
<dbReference type="OrthoDB" id="67700at2759"/>
<dbReference type="EMBL" id="JAAALK010000283">
    <property type="protein sequence ID" value="KAG8069613.1"/>
    <property type="molecule type" value="Genomic_DNA"/>
</dbReference>
<dbReference type="InterPro" id="IPR000008">
    <property type="entry name" value="C2_dom"/>
</dbReference>
<dbReference type="PANTHER" id="PTHR31425">
    <property type="entry name" value="PHOSPHORIBOSYLANTHRANILATE TRANSFERASE ISOFORM 1"/>
    <property type="match status" value="1"/>
</dbReference>
<evidence type="ECO:0000259" key="1">
    <source>
        <dbReference type="PROSITE" id="PS50004"/>
    </source>
</evidence>
<feature type="domain" description="C2" evidence="1">
    <location>
        <begin position="1"/>
        <end position="90"/>
    </location>
</feature>
<reference evidence="2" key="2">
    <citation type="submission" date="2021-02" db="EMBL/GenBank/DDBJ databases">
        <authorList>
            <person name="Kimball J.A."/>
            <person name="Haas M.W."/>
            <person name="Macchietto M."/>
            <person name="Kono T."/>
            <person name="Duquette J."/>
            <person name="Shao M."/>
        </authorList>
    </citation>
    <scope>NUCLEOTIDE SEQUENCE</scope>
    <source>
        <tissue evidence="2">Fresh leaf tissue</tissue>
    </source>
</reference>
<protein>
    <recommendedName>
        <fullName evidence="1">C2 domain-containing protein</fullName>
    </recommendedName>
</protein>
<organism evidence="2 3">
    <name type="scientific">Zizania palustris</name>
    <name type="common">Northern wild rice</name>
    <dbReference type="NCBI Taxonomy" id="103762"/>
    <lineage>
        <taxon>Eukaryota</taxon>
        <taxon>Viridiplantae</taxon>
        <taxon>Streptophyta</taxon>
        <taxon>Embryophyta</taxon>
        <taxon>Tracheophyta</taxon>
        <taxon>Spermatophyta</taxon>
        <taxon>Magnoliopsida</taxon>
        <taxon>Liliopsida</taxon>
        <taxon>Poales</taxon>
        <taxon>Poaceae</taxon>
        <taxon>BOP clade</taxon>
        <taxon>Oryzoideae</taxon>
        <taxon>Oryzeae</taxon>
        <taxon>Zizaniinae</taxon>
        <taxon>Zizania</taxon>
    </lineage>
</organism>
<accession>A0A8J5SD50</accession>
<dbReference type="PANTHER" id="PTHR31425:SF36">
    <property type="entry name" value="PROTEIN QUIRKY"/>
    <property type="match status" value="1"/>
</dbReference>
<evidence type="ECO:0000313" key="3">
    <source>
        <dbReference type="Proteomes" id="UP000729402"/>
    </source>
</evidence>
<comment type="caution">
    <text evidence="2">The sequence shown here is derived from an EMBL/GenBank/DDBJ whole genome shotgun (WGS) entry which is preliminary data.</text>
</comment>